<dbReference type="SUPFAM" id="SSF56219">
    <property type="entry name" value="DNase I-like"/>
    <property type="match status" value="1"/>
</dbReference>
<keyword evidence="5" id="KW-0479">Metal-binding</keyword>
<evidence type="ECO:0000256" key="10">
    <source>
        <dbReference type="ARBA" id="ARBA00023242"/>
    </source>
</evidence>
<dbReference type="AlphaFoldDB" id="A0A2V1E3A4"/>
<comment type="subcellular location">
    <subcellularLocation>
        <location evidence="3">Nucleus</location>
        <location evidence="3">PML body</location>
    </subcellularLocation>
</comment>
<evidence type="ECO:0000256" key="6">
    <source>
        <dbReference type="ARBA" id="ARBA00022763"/>
    </source>
</evidence>
<dbReference type="InterPro" id="IPR036691">
    <property type="entry name" value="Endo/exonu/phosph_ase_sf"/>
</dbReference>
<dbReference type="Proteomes" id="UP000244855">
    <property type="component" value="Unassembled WGS sequence"/>
</dbReference>
<keyword evidence="4" id="KW-0540">Nuclease</keyword>
<comment type="cofactor">
    <cofactor evidence="2">
        <name>Mg(2+)</name>
        <dbReference type="ChEBI" id="CHEBI:18420"/>
    </cofactor>
</comment>
<evidence type="ECO:0000256" key="2">
    <source>
        <dbReference type="ARBA" id="ARBA00001946"/>
    </source>
</evidence>
<feature type="domain" description="Endonuclease/exonuclease/phosphatase" evidence="11">
    <location>
        <begin position="2"/>
        <end position="198"/>
    </location>
</feature>
<dbReference type="PANTHER" id="PTHR15822">
    <property type="entry name" value="TRAF AND TNF RECEPTOR-ASSOCIATED PROTEIN"/>
    <property type="match status" value="1"/>
</dbReference>
<keyword evidence="7" id="KW-0378">Hydrolase</keyword>
<organism evidence="12 13">
    <name type="scientific">Periconia macrospinosa</name>
    <dbReference type="NCBI Taxonomy" id="97972"/>
    <lineage>
        <taxon>Eukaryota</taxon>
        <taxon>Fungi</taxon>
        <taxon>Dikarya</taxon>
        <taxon>Ascomycota</taxon>
        <taxon>Pezizomycotina</taxon>
        <taxon>Dothideomycetes</taxon>
        <taxon>Pleosporomycetidae</taxon>
        <taxon>Pleosporales</taxon>
        <taxon>Massarineae</taxon>
        <taxon>Periconiaceae</taxon>
        <taxon>Periconia</taxon>
    </lineage>
</organism>
<evidence type="ECO:0000256" key="8">
    <source>
        <dbReference type="ARBA" id="ARBA00022842"/>
    </source>
</evidence>
<keyword evidence="10" id="KW-0539">Nucleus</keyword>
<evidence type="ECO:0000256" key="7">
    <source>
        <dbReference type="ARBA" id="ARBA00022801"/>
    </source>
</evidence>
<evidence type="ECO:0000313" key="12">
    <source>
        <dbReference type="EMBL" id="PVI05023.1"/>
    </source>
</evidence>
<keyword evidence="8" id="KW-0460">Magnesium</keyword>
<gene>
    <name evidence="12" type="ORF">DM02DRAFT_517722</name>
</gene>
<evidence type="ECO:0000259" key="11">
    <source>
        <dbReference type="Pfam" id="PF03372"/>
    </source>
</evidence>
<evidence type="ECO:0000256" key="4">
    <source>
        <dbReference type="ARBA" id="ARBA00022722"/>
    </source>
</evidence>
<dbReference type="GO" id="GO:0003697">
    <property type="term" value="F:single-stranded DNA binding"/>
    <property type="evidence" value="ECO:0007669"/>
    <property type="project" value="TreeGrafter"/>
</dbReference>
<sequence>MSALLQVIRNTKVADILLLQEVSREALVHLLEDAWVQQYWYTSDADFSSFGTQKFATVTLLSKLWIANHDVSLGGLWRIPLPSRFGRDALCCDLVFNASSKCALGKHALRIRLINVHLDSLPINPSLRPQQLSLAASYLSAAGRGLIAGDFNTVLPEDETLISANKLIDGWAHLYPDDSGFTWGVYGTSPFPPNRFDRMAFWNVNPSTMTILKTHEVNGHDKMASEGAAEGLDMKVHFSDHCGLLCKVEWAEDQPPEQQRLD</sequence>
<dbReference type="GO" id="GO:0005737">
    <property type="term" value="C:cytoplasm"/>
    <property type="evidence" value="ECO:0007669"/>
    <property type="project" value="TreeGrafter"/>
</dbReference>
<evidence type="ECO:0000256" key="9">
    <source>
        <dbReference type="ARBA" id="ARBA00023204"/>
    </source>
</evidence>
<proteinExistence type="predicted"/>
<evidence type="ECO:0000256" key="5">
    <source>
        <dbReference type="ARBA" id="ARBA00022723"/>
    </source>
</evidence>
<keyword evidence="9" id="KW-0234">DNA repair</keyword>
<dbReference type="InterPro" id="IPR005135">
    <property type="entry name" value="Endo/exonuclease/phosphatase"/>
</dbReference>
<evidence type="ECO:0000313" key="13">
    <source>
        <dbReference type="Proteomes" id="UP000244855"/>
    </source>
</evidence>
<keyword evidence="13" id="KW-1185">Reference proteome</keyword>
<dbReference type="GO" id="GO:0004518">
    <property type="term" value="F:nuclease activity"/>
    <property type="evidence" value="ECO:0007669"/>
    <property type="project" value="UniProtKB-KW"/>
</dbReference>
<dbReference type="PANTHER" id="PTHR15822:SF4">
    <property type="entry name" value="TYROSYL-DNA PHOSPHODIESTERASE 2"/>
    <property type="match status" value="1"/>
</dbReference>
<protein>
    <recommendedName>
        <fullName evidence="11">Endonuclease/exonuclease/phosphatase domain-containing protein</fullName>
    </recommendedName>
</protein>
<dbReference type="EMBL" id="KZ805317">
    <property type="protein sequence ID" value="PVI05023.1"/>
    <property type="molecule type" value="Genomic_DNA"/>
</dbReference>
<evidence type="ECO:0000256" key="3">
    <source>
        <dbReference type="ARBA" id="ARBA00004322"/>
    </source>
</evidence>
<dbReference type="Pfam" id="PF03372">
    <property type="entry name" value="Exo_endo_phos"/>
    <property type="match status" value="1"/>
</dbReference>
<dbReference type="GO" id="GO:0070260">
    <property type="term" value="F:5'-tyrosyl-DNA phosphodiesterase activity"/>
    <property type="evidence" value="ECO:0007669"/>
    <property type="project" value="TreeGrafter"/>
</dbReference>
<dbReference type="GO" id="GO:0006302">
    <property type="term" value="P:double-strand break repair"/>
    <property type="evidence" value="ECO:0007669"/>
    <property type="project" value="TreeGrafter"/>
</dbReference>
<evidence type="ECO:0000256" key="1">
    <source>
        <dbReference type="ARBA" id="ARBA00001936"/>
    </source>
</evidence>
<dbReference type="InterPro" id="IPR051547">
    <property type="entry name" value="TDP2-like"/>
</dbReference>
<dbReference type="OrthoDB" id="9975959at2759"/>
<dbReference type="GO" id="GO:0046872">
    <property type="term" value="F:metal ion binding"/>
    <property type="evidence" value="ECO:0007669"/>
    <property type="project" value="UniProtKB-KW"/>
</dbReference>
<keyword evidence="6" id="KW-0227">DNA damage</keyword>
<dbReference type="Gene3D" id="3.60.10.10">
    <property type="entry name" value="Endonuclease/exonuclease/phosphatase"/>
    <property type="match status" value="1"/>
</dbReference>
<reference evidence="12 13" key="1">
    <citation type="journal article" date="2018" name="Sci. Rep.">
        <title>Comparative genomics provides insights into the lifestyle and reveals functional heterogeneity of dark septate endophytic fungi.</title>
        <authorList>
            <person name="Knapp D.G."/>
            <person name="Nemeth J.B."/>
            <person name="Barry K."/>
            <person name="Hainaut M."/>
            <person name="Henrissat B."/>
            <person name="Johnson J."/>
            <person name="Kuo A."/>
            <person name="Lim J.H.P."/>
            <person name="Lipzen A."/>
            <person name="Nolan M."/>
            <person name="Ohm R.A."/>
            <person name="Tamas L."/>
            <person name="Grigoriev I.V."/>
            <person name="Spatafora J.W."/>
            <person name="Nagy L.G."/>
            <person name="Kovacs G.M."/>
        </authorList>
    </citation>
    <scope>NUCLEOTIDE SEQUENCE [LARGE SCALE GENOMIC DNA]</scope>
    <source>
        <strain evidence="12 13">DSE2036</strain>
    </source>
</reference>
<comment type="cofactor">
    <cofactor evidence="1">
        <name>Mn(2+)</name>
        <dbReference type="ChEBI" id="CHEBI:29035"/>
    </cofactor>
</comment>
<name>A0A2V1E3A4_9PLEO</name>
<accession>A0A2V1E3A4</accession>